<dbReference type="AlphaFoldDB" id="A0A080LRP8"/>
<evidence type="ECO:0000313" key="1">
    <source>
        <dbReference type="EMBL" id="KFB70926.1"/>
    </source>
</evidence>
<reference evidence="1 2" key="1">
    <citation type="submission" date="2014-02" db="EMBL/GenBank/DDBJ databases">
        <title>Expanding our view of genomic diversity in Candidatus Accumulibacter clades.</title>
        <authorList>
            <person name="Skennerton C.T."/>
            <person name="Barr J.J."/>
            <person name="Slater F.R."/>
            <person name="Bond P.L."/>
            <person name="Tyson G.W."/>
        </authorList>
    </citation>
    <scope>NUCLEOTIDE SEQUENCE [LARGE SCALE GENOMIC DNA]</scope>
    <source>
        <strain evidence="2">BA-91</strain>
    </source>
</reference>
<comment type="caution">
    <text evidence="1">The sequence shown here is derived from an EMBL/GenBank/DDBJ whole genome shotgun (WGS) entry which is preliminary data.</text>
</comment>
<name>A0A080LRP8_9PROT</name>
<evidence type="ECO:0000313" key="2">
    <source>
        <dbReference type="Proteomes" id="UP000020077"/>
    </source>
</evidence>
<sequence length="68" mass="7487">MAKPPISAAGLSGMRWMKNTWNRTTTIKVGARSRAASCRSSRMTRNSEPSPILARITRRGAASLWRGL</sequence>
<dbReference type="Proteomes" id="UP000020077">
    <property type="component" value="Unassembled WGS sequence"/>
</dbReference>
<dbReference type="EMBL" id="JDVG02000625">
    <property type="protein sequence ID" value="KFB70926.1"/>
    <property type="molecule type" value="Genomic_DNA"/>
</dbReference>
<protein>
    <submittedName>
        <fullName evidence="1">Uncharacterized protein</fullName>
    </submittedName>
</protein>
<accession>A0A080LRP8</accession>
<proteinExistence type="predicted"/>
<gene>
    <name evidence="1" type="ORF">AW09_003957</name>
</gene>
<organism evidence="1 2">
    <name type="scientific">Candidatus Accumulibacter phosphatis</name>
    <dbReference type="NCBI Taxonomy" id="327160"/>
    <lineage>
        <taxon>Bacteria</taxon>
        <taxon>Pseudomonadati</taxon>
        <taxon>Pseudomonadota</taxon>
        <taxon>Betaproteobacteria</taxon>
        <taxon>Candidatus Accumulibacter</taxon>
    </lineage>
</organism>